<evidence type="ECO:0000313" key="3">
    <source>
        <dbReference type="Proteomes" id="UP000298663"/>
    </source>
</evidence>
<dbReference type="EMBL" id="AZBU02000005">
    <property type="protein sequence ID" value="TKR78162.1"/>
    <property type="molecule type" value="Genomic_DNA"/>
</dbReference>
<evidence type="ECO:0000313" key="2">
    <source>
        <dbReference type="EMBL" id="TKR78162.1"/>
    </source>
</evidence>
<feature type="compositionally biased region" description="Basic and acidic residues" evidence="1">
    <location>
        <begin position="180"/>
        <end position="210"/>
    </location>
</feature>
<dbReference type="Proteomes" id="UP000298663">
    <property type="component" value="Unassembled WGS sequence"/>
</dbReference>
<protein>
    <submittedName>
        <fullName evidence="2">Uncharacterized protein</fullName>
    </submittedName>
</protein>
<evidence type="ECO:0000256" key="1">
    <source>
        <dbReference type="SAM" id="MobiDB-lite"/>
    </source>
</evidence>
<name>A0A4U5N755_STECR</name>
<dbReference type="OrthoDB" id="10564706at2759"/>
<comment type="caution">
    <text evidence="2">The sequence shown here is derived from an EMBL/GenBank/DDBJ whole genome shotgun (WGS) entry which is preliminary data.</text>
</comment>
<organism evidence="2 3">
    <name type="scientific">Steinernema carpocapsae</name>
    <name type="common">Entomopathogenic nematode</name>
    <dbReference type="NCBI Taxonomy" id="34508"/>
    <lineage>
        <taxon>Eukaryota</taxon>
        <taxon>Metazoa</taxon>
        <taxon>Ecdysozoa</taxon>
        <taxon>Nematoda</taxon>
        <taxon>Chromadorea</taxon>
        <taxon>Rhabditida</taxon>
        <taxon>Tylenchina</taxon>
        <taxon>Panagrolaimomorpha</taxon>
        <taxon>Strongyloidoidea</taxon>
        <taxon>Steinernematidae</taxon>
        <taxon>Steinernema</taxon>
    </lineage>
</organism>
<feature type="compositionally biased region" description="Basic and acidic residues" evidence="1">
    <location>
        <begin position="97"/>
        <end position="119"/>
    </location>
</feature>
<feature type="region of interest" description="Disordered" evidence="1">
    <location>
        <begin position="94"/>
        <end position="119"/>
    </location>
</feature>
<sequence length="225" mass="25364">MLPKVKEAFERIQREKAQSELLNEVQQHIIQNGGDLDADKAVEVLATKDNFEDVDIRTLTIGSSESTNPEQKTNDEGILEKVKSVAMLAIDALTADADEREKADENSRRSSSELNDEDKLLLEKIKKEKEQSELLNKVQKKKIRNLEQTFDPVQAQDNLRRQEQGKKKEKPVRKNSKSGCPREKSVDKKPVVAEGARVRKDSLKRADGSAKPKSRPTSRAPLPRA</sequence>
<gene>
    <name evidence="2" type="ORF">L596_019016</name>
</gene>
<keyword evidence="3" id="KW-1185">Reference proteome</keyword>
<feature type="compositionally biased region" description="Basic residues" evidence="1">
    <location>
        <begin position="167"/>
        <end position="176"/>
    </location>
</feature>
<dbReference type="AlphaFoldDB" id="A0A4U5N755"/>
<accession>A0A4U5N755</accession>
<proteinExistence type="predicted"/>
<reference evidence="2 3" key="1">
    <citation type="journal article" date="2015" name="Genome Biol.">
        <title>Comparative genomics of Steinernema reveals deeply conserved gene regulatory networks.</title>
        <authorList>
            <person name="Dillman A.R."/>
            <person name="Macchietto M."/>
            <person name="Porter C.F."/>
            <person name="Rogers A."/>
            <person name="Williams B."/>
            <person name="Antoshechkin I."/>
            <person name="Lee M.M."/>
            <person name="Goodwin Z."/>
            <person name="Lu X."/>
            <person name="Lewis E.E."/>
            <person name="Goodrich-Blair H."/>
            <person name="Stock S.P."/>
            <person name="Adams B.J."/>
            <person name="Sternberg P.W."/>
            <person name="Mortazavi A."/>
        </authorList>
    </citation>
    <scope>NUCLEOTIDE SEQUENCE [LARGE SCALE GENOMIC DNA]</scope>
    <source>
        <strain evidence="2 3">ALL</strain>
    </source>
</reference>
<feature type="region of interest" description="Disordered" evidence="1">
    <location>
        <begin position="144"/>
        <end position="225"/>
    </location>
</feature>
<reference evidence="2 3" key="2">
    <citation type="journal article" date="2019" name="G3 (Bethesda)">
        <title>Hybrid Assembly of the Genome of the Entomopathogenic Nematode Steinernema carpocapsae Identifies the X-Chromosome.</title>
        <authorList>
            <person name="Serra L."/>
            <person name="Macchietto M."/>
            <person name="Macias-Munoz A."/>
            <person name="McGill C.J."/>
            <person name="Rodriguez I.M."/>
            <person name="Rodriguez B."/>
            <person name="Murad R."/>
            <person name="Mortazavi A."/>
        </authorList>
    </citation>
    <scope>NUCLEOTIDE SEQUENCE [LARGE SCALE GENOMIC DNA]</scope>
    <source>
        <strain evidence="2 3">ALL</strain>
    </source>
</reference>